<proteinExistence type="predicted"/>
<dbReference type="Proteomes" id="UP000483035">
    <property type="component" value="Unassembled WGS sequence"/>
</dbReference>
<evidence type="ECO:0000313" key="1">
    <source>
        <dbReference type="EMBL" id="NEI68825.1"/>
    </source>
</evidence>
<dbReference type="EMBL" id="WUEY01000002">
    <property type="protein sequence ID" value="NEI68825.1"/>
    <property type="molecule type" value="Genomic_DNA"/>
</dbReference>
<accession>A0A6L9TZ09</accession>
<name>A0A6L9TZ09_9HYPH</name>
<dbReference type="RefSeq" id="WP_163985269.1">
    <property type="nucleotide sequence ID" value="NZ_WUEY01000002.1"/>
</dbReference>
<dbReference type="AlphaFoldDB" id="A0A6L9TZ09"/>
<evidence type="ECO:0000313" key="2">
    <source>
        <dbReference type="Proteomes" id="UP000483035"/>
    </source>
</evidence>
<comment type="caution">
    <text evidence="1">The sequence shown here is derived from an EMBL/GenBank/DDBJ whole genome shotgun (WGS) entry which is preliminary data.</text>
</comment>
<reference evidence="1 2" key="1">
    <citation type="submission" date="2019-12" db="EMBL/GenBank/DDBJ databases">
        <title>Rhizobium genotypes associated with high levels of biological nitrogen fixation by grain legumes in a temperate-maritime cropping system.</title>
        <authorList>
            <person name="Maluk M."/>
            <person name="Francesc Ferrando Molina F."/>
            <person name="Lopez Del Egido L."/>
            <person name="Lafos M."/>
            <person name="Langarica-Fuentes A."/>
            <person name="Gebre Yohannes G."/>
            <person name="Young M.W."/>
            <person name="Martin P."/>
            <person name="Gantlett R."/>
            <person name="Kenicer G."/>
            <person name="Hawes C."/>
            <person name="Begg G.S."/>
            <person name="Quilliam R.S."/>
            <person name="Squire G.R."/>
            <person name="Poole P.S."/>
            <person name="Young P.W."/>
            <person name="Iannetta P.M."/>
            <person name="James E.K."/>
        </authorList>
    </citation>
    <scope>NUCLEOTIDE SEQUENCE [LARGE SCALE GENOMIC DNA]</scope>
    <source>
        <strain evidence="1 2">JHI1118</strain>
    </source>
</reference>
<keyword evidence="1" id="KW-0378">Hydrolase</keyword>
<sequence length="191" mass="20939">MLFDGFDVLTLPGWHNSGPDNWQSHWERAFPTIQRVSQDDWDHPDYLKWARNLSARVKQSNRPIIIIAHSLGTSLLTRWAREGSTDGIAGAFLVAPTDRDTEAALANTAITGFAPMALRPLPFPSMVVASSTDPHVSIERARQFADAWGSVFVNAGPLGHIGAAEKLELWPQGLVLLGQFLSLLSAPAHRP</sequence>
<dbReference type="SUPFAM" id="SSF53474">
    <property type="entry name" value="alpha/beta-Hydrolases"/>
    <property type="match status" value="1"/>
</dbReference>
<gene>
    <name evidence="1" type="ORF">GR212_04510</name>
</gene>
<dbReference type="InterPro" id="IPR010662">
    <property type="entry name" value="RBBP9/YdeN"/>
</dbReference>
<organism evidence="1 2">
    <name type="scientific">Rhizobium lusitanum</name>
    <dbReference type="NCBI Taxonomy" id="293958"/>
    <lineage>
        <taxon>Bacteria</taxon>
        <taxon>Pseudomonadati</taxon>
        <taxon>Pseudomonadota</taxon>
        <taxon>Alphaproteobacteria</taxon>
        <taxon>Hyphomicrobiales</taxon>
        <taxon>Rhizobiaceae</taxon>
        <taxon>Rhizobium/Agrobacterium group</taxon>
        <taxon>Rhizobium</taxon>
    </lineage>
</organism>
<protein>
    <submittedName>
        <fullName evidence="1">Alpha/beta fold hydrolase</fullName>
    </submittedName>
</protein>
<dbReference type="GO" id="GO:0016787">
    <property type="term" value="F:hydrolase activity"/>
    <property type="evidence" value="ECO:0007669"/>
    <property type="project" value="UniProtKB-KW"/>
</dbReference>
<dbReference type="Pfam" id="PF06821">
    <property type="entry name" value="Ser_hydrolase"/>
    <property type="match status" value="1"/>
</dbReference>
<dbReference type="Gene3D" id="3.40.50.1820">
    <property type="entry name" value="alpha/beta hydrolase"/>
    <property type="match status" value="1"/>
</dbReference>
<dbReference type="InterPro" id="IPR029058">
    <property type="entry name" value="AB_hydrolase_fold"/>
</dbReference>